<feature type="domain" description="Ig-like" evidence="4">
    <location>
        <begin position="266"/>
        <end position="349"/>
    </location>
</feature>
<dbReference type="Pfam" id="PF13385">
    <property type="entry name" value="Laminin_G_3"/>
    <property type="match status" value="2"/>
</dbReference>
<reference evidence="5 6" key="1">
    <citation type="journal article" date="2011" name="J. Bacteriol.">
        <title>Genome sequence of 'Pedosphaera parvula' Ellin514, an aerobic Verrucomicrobial isolate from pasture soil.</title>
        <authorList>
            <person name="Kant R."/>
            <person name="van Passel M.W."/>
            <person name="Sangwan P."/>
            <person name="Palva A."/>
            <person name="Lucas S."/>
            <person name="Copeland A."/>
            <person name="Lapidus A."/>
            <person name="Glavina Del Rio T."/>
            <person name="Dalin E."/>
            <person name="Tice H."/>
            <person name="Bruce D."/>
            <person name="Goodwin L."/>
            <person name="Pitluck S."/>
            <person name="Chertkov O."/>
            <person name="Larimer F.W."/>
            <person name="Land M.L."/>
            <person name="Hauser L."/>
            <person name="Brettin T.S."/>
            <person name="Detter J.C."/>
            <person name="Han S."/>
            <person name="de Vos W.M."/>
            <person name="Janssen P.H."/>
            <person name="Smidt H."/>
        </authorList>
    </citation>
    <scope>NUCLEOTIDE SEQUENCE [LARGE SCALE GENOMIC DNA]</scope>
    <source>
        <strain evidence="5 6">Ellin514</strain>
    </source>
</reference>
<dbReference type="InterPro" id="IPR003599">
    <property type="entry name" value="Ig_sub"/>
</dbReference>
<dbReference type="InterPro" id="IPR006558">
    <property type="entry name" value="LamG-like"/>
</dbReference>
<dbReference type="STRING" id="320771.Cflav_PD2511"/>
<evidence type="ECO:0000313" key="6">
    <source>
        <dbReference type="Proteomes" id="UP000003688"/>
    </source>
</evidence>
<name>B9XKM7_PEDPL</name>
<proteinExistence type="predicted"/>
<gene>
    <name evidence="5" type="ORF">Cflav_PD2511</name>
</gene>
<organism evidence="5 6">
    <name type="scientific">Pedosphaera parvula (strain Ellin514)</name>
    <dbReference type="NCBI Taxonomy" id="320771"/>
    <lineage>
        <taxon>Bacteria</taxon>
        <taxon>Pseudomonadati</taxon>
        <taxon>Verrucomicrobiota</taxon>
        <taxon>Pedosphaerae</taxon>
        <taxon>Pedosphaerales</taxon>
        <taxon>Pedosphaeraceae</taxon>
        <taxon>Pedosphaera</taxon>
    </lineage>
</organism>
<evidence type="ECO:0000256" key="2">
    <source>
        <dbReference type="ARBA" id="ARBA00023157"/>
    </source>
</evidence>
<evidence type="ECO:0000313" key="5">
    <source>
        <dbReference type="EMBL" id="EEF59604.1"/>
    </source>
</evidence>
<dbReference type="InterPro" id="IPR013783">
    <property type="entry name" value="Ig-like_fold"/>
</dbReference>
<sequence precursor="true">MSARWKKQWVPFAAALALSGVRVASAADYPTTILGDHPMAYYRLEETSSTAAVDSSASGAFPGVYNVSGSNPLLGQPGIDTNSIALSVAQPSSVTAGYYDEMNQQAPFSFEIWANPISTDLANYRCPIGNFSGWNTSTQSGWYVYQIAGSPTAFACITASGVWIQSAAVTLFNWYHIVGVYDGTNMSFYLNGTLVGTQSAAGYTANSVNNAGVNPIALGFRGDGSGYGAFDGNLDEFAYYTNALTAAQVLAHYQVGTNSFRVAAAPALLKDTASATNYAGSSAQFSVIASGATPLAYQWYKGGVGGARINGATNSTLSFTAAPVDDGTTYQVIVTNYVGSVTSSVATLTVLTNLQIDAPLTSILRNVGSAAAFEIVAEGAGPITYQWHNGDGSSIPGATNPVLWLPKVQLTNDGASYYVSVMNPYTSVDSDPATLNVQARPVDVPVNGYAKVVLADGPVAFWQLNESTGSGTAVDTVGSFDGSYVASTGGFNFGVPTGVPHDTNVAVGITGGATVNIPYAIEINPPGAFSVEGWFQPASLAANGNDYRTPLSSMSNPYGAGPTGWLVYQTGGNNWAWWPYNGFWTGAQLTDTDPIVAGQWYYLVMTYDGATFTFYVNGVAKASGTDSGFVQNGNVPAGGAASYNHNYNTNPGLPSGSSPTVLGWRSDAGFNPFVGNMDDVAVYNKVLTPSQIQSHFLNTTHLSITISGTKVVVSWPVGTLQSSSNVGGPYSNVIGATSPYTNSISGTKFFRVQVQ</sequence>
<dbReference type="Proteomes" id="UP000003688">
    <property type="component" value="Unassembled WGS sequence"/>
</dbReference>
<feature type="signal peptide" evidence="3">
    <location>
        <begin position="1"/>
        <end position="26"/>
    </location>
</feature>
<keyword evidence="2" id="KW-1015">Disulfide bond</keyword>
<dbReference type="InterPro" id="IPR036179">
    <property type="entry name" value="Ig-like_dom_sf"/>
</dbReference>
<dbReference type="EMBL" id="ABOX02000026">
    <property type="protein sequence ID" value="EEF59604.1"/>
    <property type="molecule type" value="Genomic_DNA"/>
</dbReference>
<protein>
    <submittedName>
        <fullName evidence="5">Immunoglobulin I-set domain protein</fullName>
    </submittedName>
</protein>
<accession>B9XKM7</accession>
<dbReference type="Gene3D" id="2.60.120.200">
    <property type="match status" value="2"/>
</dbReference>
<dbReference type="AlphaFoldDB" id="B9XKM7"/>
<feature type="chain" id="PRO_5002893076" evidence="3">
    <location>
        <begin position="27"/>
        <end position="755"/>
    </location>
</feature>
<dbReference type="CDD" id="cd00096">
    <property type="entry name" value="Ig"/>
    <property type="match status" value="1"/>
</dbReference>
<dbReference type="Gene3D" id="2.60.40.10">
    <property type="entry name" value="Immunoglobulins"/>
    <property type="match status" value="2"/>
</dbReference>
<evidence type="ECO:0000259" key="4">
    <source>
        <dbReference type="PROSITE" id="PS50835"/>
    </source>
</evidence>
<keyword evidence="6" id="KW-1185">Reference proteome</keyword>
<comment type="caution">
    <text evidence="5">The sequence shown here is derived from an EMBL/GenBank/DDBJ whole genome shotgun (WGS) entry which is preliminary data.</text>
</comment>
<evidence type="ECO:0000256" key="3">
    <source>
        <dbReference type="SAM" id="SignalP"/>
    </source>
</evidence>
<dbReference type="PROSITE" id="PS50835">
    <property type="entry name" value="IG_LIKE"/>
    <property type="match status" value="1"/>
</dbReference>
<dbReference type="SMART" id="SM00560">
    <property type="entry name" value="LamGL"/>
    <property type="match status" value="2"/>
</dbReference>
<keyword evidence="1 3" id="KW-0732">Signal</keyword>
<dbReference type="SMART" id="SM00409">
    <property type="entry name" value="IG"/>
    <property type="match status" value="2"/>
</dbReference>
<dbReference type="SUPFAM" id="SSF48726">
    <property type="entry name" value="Immunoglobulin"/>
    <property type="match status" value="2"/>
</dbReference>
<dbReference type="InterPro" id="IPR007110">
    <property type="entry name" value="Ig-like_dom"/>
</dbReference>
<dbReference type="SUPFAM" id="SSF49899">
    <property type="entry name" value="Concanavalin A-like lectins/glucanases"/>
    <property type="match status" value="2"/>
</dbReference>
<dbReference type="InterPro" id="IPR013320">
    <property type="entry name" value="ConA-like_dom_sf"/>
</dbReference>
<evidence type="ECO:0000256" key="1">
    <source>
        <dbReference type="ARBA" id="ARBA00022729"/>
    </source>
</evidence>